<keyword evidence="6" id="KW-0378">Hydrolase</keyword>
<dbReference type="InterPro" id="IPR041373">
    <property type="entry name" value="RT_RNaseH"/>
</dbReference>
<evidence type="ECO:0000256" key="4">
    <source>
        <dbReference type="ARBA" id="ARBA00022722"/>
    </source>
</evidence>
<dbReference type="GO" id="GO:0005634">
    <property type="term" value="C:nucleus"/>
    <property type="evidence" value="ECO:0007669"/>
    <property type="project" value="UniProtKB-ARBA"/>
</dbReference>
<dbReference type="Gene3D" id="1.10.340.70">
    <property type="match status" value="1"/>
</dbReference>
<evidence type="ECO:0000313" key="13">
    <source>
        <dbReference type="Proteomes" id="UP000287166"/>
    </source>
</evidence>
<dbReference type="InterPro" id="IPR017896">
    <property type="entry name" value="4Fe4S_Fe-S-bd"/>
</dbReference>
<dbReference type="OrthoDB" id="3158924at2759"/>
<dbReference type="RefSeq" id="XP_027614206.1">
    <property type="nucleotide sequence ID" value="XM_027758405.1"/>
</dbReference>
<dbReference type="PROSITE" id="PS51379">
    <property type="entry name" value="4FE4S_FER_2"/>
    <property type="match status" value="1"/>
</dbReference>
<evidence type="ECO:0000256" key="5">
    <source>
        <dbReference type="ARBA" id="ARBA00022759"/>
    </source>
</evidence>
<evidence type="ECO:0000256" key="8">
    <source>
        <dbReference type="ARBA" id="ARBA00022918"/>
    </source>
</evidence>
<keyword evidence="13" id="KW-1185">Reference proteome</keyword>
<dbReference type="FunFam" id="3.30.70.270:FF:000003">
    <property type="entry name" value="Transposon Ty3-G Gag-Pol polyprotein"/>
    <property type="match status" value="1"/>
</dbReference>
<dbReference type="SUPFAM" id="SSF56672">
    <property type="entry name" value="DNA/RNA polymerases"/>
    <property type="match status" value="1"/>
</dbReference>
<keyword evidence="8" id="KW-0695">RNA-directed DNA polymerase</keyword>
<dbReference type="CDD" id="cd09274">
    <property type="entry name" value="RNase_HI_RT_Ty3"/>
    <property type="match status" value="1"/>
</dbReference>
<dbReference type="InterPro" id="IPR021109">
    <property type="entry name" value="Peptidase_aspartic_dom_sf"/>
</dbReference>
<dbReference type="GO" id="GO:0016787">
    <property type="term" value="F:hydrolase activity"/>
    <property type="evidence" value="ECO:0007669"/>
    <property type="project" value="UniProtKB-KW"/>
</dbReference>
<dbReference type="Pfam" id="PF17921">
    <property type="entry name" value="Integrase_H2C2"/>
    <property type="match status" value="1"/>
</dbReference>
<evidence type="ECO:0000256" key="1">
    <source>
        <dbReference type="ARBA" id="ARBA00012493"/>
    </source>
</evidence>
<dbReference type="SUPFAM" id="SSF53098">
    <property type="entry name" value="Ribonuclease H-like"/>
    <property type="match status" value="1"/>
</dbReference>
<evidence type="ECO:0000256" key="6">
    <source>
        <dbReference type="ARBA" id="ARBA00022801"/>
    </source>
</evidence>
<keyword evidence="2" id="KW-0808">Transferase</keyword>
<dbReference type="PANTHER" id="PTHR37984:SF5">
    <property type="entry name" value="PROTEIN NYNRIN-LIKE"/>
    <property type="match status" value="1"/>
</dbReference>
<evidence type="ECO:0000256" key="7">
    <source>
        <dbReference type="ARBA" id="ARBA00022884"/>
    </source>
</evidence>
<evidence type="ECO:0000256" key="3">
    <source>
        <dbReference type="ARBA" id="ARBA00022695"/>
    </source>
</evidence>
<evidence type="ECO:0000313" key="12">
    <source>
        <dbReference type="EMBL" id="GBE83293.1"/>
    </source>
</evidence>
<dbReference type="InterPro" id="IPR043128">
    <property type="entry name" value="Rev_trsase/Diguanyl_cyclase"/>
</dbReference>
<dbReference type="GO" id="GO:0004519">
    <property type="term" value="F:endonuclease activity"/>
    <property type="evidence" value="ECO:0007669"/>
    <property type="project" value="UniProtKB-KW"/>
</dbReference>
<dbReference type="GO" id="GO:0015074">
    <property type="term" value="P:DNA integration"/>
    <property type="evidence" value="ECO:0007669"/>
    <property type="project" value="InterPro"/>
</dbReference>
<dbReference type="GeneID" id="38780210"/>
<dbReference type="InParanoid" id="A0A401GM46"/>
<dbReference type="GO" id="GO:0003964">
    <property type="term" value="F:RNA-directed DNA polymerase activity"/>
    <property type="evidence" value="ECO:0007669"/>
    <property type="project" value="UniProtKB-KW"/>
</dbReference>
<keyword evidence="7" id="KW-0694">RNA-binding</keyword>
<dbReference type="InterPro" id="IPR001584">
    <property type="entry name" value="Integrase_cat-core"/>
</dbReference>
<feature type="region of interest" description="Disordered" evidence="9">
    <location>
        <begin position="976"/>
        <end position="1020"/>
    </location>
</feature>
<dbReference type="STRING" id="139825.A0A401GM46"/>
<evidence type="ECO:0000256" key="9">
    <source>
        <dbReference type="SAM" id="MobiDB-lite"/>
    </source>
</evidence>
<dbReference type="PROSITE" id="PS50994">
    <property type="entry name" value="INTEGRASE"/>
    <property type="match status" value="1"/>
</dbReference>
<dbReference type="Pfam" id="PF00078">
    <property type="entry name" value="RVT_1"/>
    <property type="match status" value="1"/>
</dbReference>
<organism evidence="12 13">
    <name type="scientific">Sparassis crispa</name>
    <dbReference type="NCBI Taxonomy" id="139825"/>
    <lineage>
        <taxon>Eukaryota</taxon>
        <taxon>Fungi</taxon>
        <taxon>Dikarya</taxon>
        <taxon>Basidiomycota</taxon>
        <taxon>Agaricomycotina</taxon>
        <taxon>Agaricomycetes</taxon>
        <taxon>Polyporales</taxon>
        <taxon>Sparassidaceae</taxon>
        <taxon>Sparassis</taxon>
    </lineage>
</organism>
<dbReference type="InterPro" id="IPR041588">
    <property type="entry name" value="Integrase_H2C2"/>
</dbReference>
<dbReference type="GO" id="GO:0003723">
    <property type="term" value="F:RNA binding"/>
    <property type="evidence" value="ECO:0007669"/>
    <property type="project" value="UniProtKB-KW"/>
</dbReference>
<feature type="domain" description="Integrase catalytic" evidence="10">
    <location>
        <begin position="1152"/>
        <end position="1311"/>
    </location>
</feature>
<comment type="caution">
    <text evidence="12">The sequence shown here is derived from an EMBL/GenBank/DDBJ whole genome shotgun (WGS) entry which is preliminary data.</text>
</comment>
<dbReference type="Pfam" id="PF08284">
    <property type="entry name" value="RVP_2"/>
    <property type="match status" value="1"/>
</dbReference>
<dbReference type="InterPro" id="IPR043502">
    <property type="entry name" value="DNA/RNA_pol_sf"/>
</dbReference>
<evidence type="ECO:0000259" key="10">
    <source>
        <dbReference type="PROSITE" id="PS50994"/>
    </source>
</evidence>
<feature type="region of interest" description="Disordered" evidence="9">
    <location>
        <begin position="219"/>
        <end position="275"/>
    </location>
</feature>
<dbReference type="InterPro" id="IPR036397">
    <property type="entry name" value="RNaseH_sf"/>
</dbReference>
<dbReference type="InterPro" id="IPR012337">
    <property type="entry name" value="RNaseH-like_sf"/>
</dbReference>
<name>A0A401GM46_9APHY</name>
<feature type="domain" description="4Fe-4S ferredoxin-type" evidence="11">
    <location>
        <begin position="1117"/>
        <end position="1147"/>
    </location>
</feature>
<dbReference type="CDD" id="cd01647">
    <property type="entry name" value="RT_LTR"/>
    <property type="match status" value="1"/>
</dbReference>
<dbReference type="Gene3D" id="3.30.70.270">
    <property type="match status" value="2"/>
</dbReference>
<evidence type="ECO:0000259" key="11">
    <source>
        <dbReference type="PROSITE" id="PS51379"/>
    </source>
</evidence>
<protein>
    <recommendedName>
        <fullName evidence="1">RNA-directed DNA polymerase</fullName>
        <ecNumber evidence="1">2.7.7.49</ecNumber>
    </recommendedName>
</protein>
<dbReference type="EMBL" id="BFAD01000005">
    <property type="protein sequence ID" value="GBE83293.1"/>
    <property type="molecule type" value="Genomic_DNA"/>
</dbReference>
<keyword evidence="4" id="KW-0540">Nuclease</keyword>
<dbReference type="PANTHER" id="PTHR37984">
    <property type="entry name" value="PROTEIN CBG26694"/>
    <property type="match status" value="1"/>
</dbReference>
<accession>A0A401GM46</accession>
<dbReference type="InterPro" id="IPR000477">
    <property type="entry name" value="RT_dom"/>
</dbReference>
<keyword evidence="5" id="KW-0255">Endonuclease</keyword>
<dbReference type="Gene3D" id="2.40.70.10">
    <property type="entry name" value="Acid Proteases"/>
    <property type="match status" value="1"/>
</dbReference>
<proteinExistence type="predicted"/>
<reference evidence="12 13" key="1">
    <citation type="journal article" date="2018" name="Sci. Rep.">
        <title>Genome sequence of the cauliflower mushroom Sparassis crispa (Hanabiratake) and its association with beneficial usage.</title>
        <authorList>
            <person name="Kiyama R."/>
            <person name="Furutani Y."/>
            <person name="Kawaguchi K."/>
            <person name="Nakanishi T."/>
        </authorList>
    </citation>
    <scope>NUCLEOTIDE SEQUENCE [LARGE SCALE GENOMIC DNA]</scope>
</reference>
<dbReference type="CDD" id="cd00303">
    <property type="entry name" value="retropepsin_like"/>
    <property type="match status" value="1"/>
</dbReference>
<sequence length="1407" mass="160514">MVDEMVSRDPIDEPPAYLRVTKMPPLPQYDRKDDFDAFEVWLQKLLEYFKTLRITGDAMDADHLWILGQSLKDDAANWFFLNVQSPNREDSELIASEKYDKATYSLSRGGMSELYDRLLHHADCMVQYPMEYAFRKRFMDALPLPMVEVMHLAHLLSPEKHTIDTLYRLALAIEQGNGWLDQYRTYKDRRQPQKTGDHTGTRISSKAMSFLVPMISSTGDTRSSYHPQGQGQGGAHPGHAQQAGNAGRRMMNPRDGQRHGGGRPTTNPAVMGLRPPANNKVMNANVTCYSCGGKGHFSTDPMCLNYEVLINGIKTYTLFDSGCTTDSISPEMAYISKADRIDLDDQIGLQLGTKGSRTRINYGARPTISIGPVKAQHYLDIVDIDRYDAVLGTVFMHKYGVVLDFKNRTISIQRQKIPTYAEVDEATIIANCKDMLHSHYRVHNNDPATRPMAAKPPQSRGAKLGIVLRGEGNDGNVKAKEKSTTRNRKQPKKDCFPDISEKFAPTRHLMDEPRRDQFDEEIRTMLVEPSDATASEEKLQERRKAWIEKTRDIMCPPPPILSPFLSTAITEMCRRNEAIAPNQDPMIPGRWLKSGKLWTVVDARKRNDNTVKDVTPFPDQDQICMDVPRAKYWSKIDLSDAYEQIYVAAEDVWKTVFSTPYATFQSLMMLIFRDCIGRYVHVYLDNIFVFSDTIEEHERHLEIVFRKLREAKLYLSETKCDLYSRSMDCLGHLIDDRGLHTDSDKMSRIREWRIPRSYKEVQCFLGLVNYLGHFMPDVTAYTSPLSDMAHNDRAFVWRPMHTKCFEMIKALACKAPILKPIDPRQPEPIWVISDASLYGVGAMYGQGPDWQTCHPAGFLSKKFTSVQHAYKTYEHEALTILEALLKWEDKLLGRPIVIATDHQALKYFEGYVEGATNKVADCLSRYYENDNVDEFAPIQDYVNTDVHLDPEWDDLPSNRIAELCAGTIQRSVQLPKDVQESRDQEASKMASHLPLVTPTPGAKDEDPTITESRTNGPPLKACLEQDTPFLAAVQKGYGEDPLFRKVIESPTEFSAFVIRDKTIYTKNCQDEEVICIPRVLYHHRMMTEIIIDRGHMTIGHYGPQKTSEYIRRWFWWPRIGRDIEKFCVTCGACQTAKPHNHLQAGLLHSLLIPRFPWNSIAIDFVGPFPRSKGYDYLWVVICRLTSMVHLVPVNMTSMASDIAELYVREIVRLHGMPESIVSDRDSKFTSKFWHELHQLLGAKLLMLTSFHPQTDGLSERTIRSVSQILRSIVSPNQLDWINKILMVEFTLNSATSATTGFAPFELNYGYLLQMIRGLHGTTKFVGVQEFAQRALANLERVHDAIIESRTHQTFQANKLRQEEPEFTTGSKVYLSTQNLALPKGHARKLMPKFIGPYEITDVHAATS</sequence>
<gene>
    <name evidence="12" type="ORF">SCP_0503410</name>
</gene>
<dbReference type="Gene3D" id="3.10.10.10">
    <property type="entry name" value="HIV Type 1 Reverse Transcriptase, subunit A, domain 1"/>
    <property type="match status" value="1"/>
</dbReference>
<feature type="compositionally biased region" description="Basic and acidic residues" evidence="9">
    <location>
        <begin position="492"/>
        <end position="501"/>
    </location>
</feature>
<feature type="compositionally biased region" description="Basic and acidic residues" evidence="9">
    <location>
        <begin position="977"/>
        <end position="986"/>
    </location>
</feature>
<dbReference type="Gene3D" id="3.30.420.10">
    <property type="entry name" value="Ribonuclease H-like superfamily/Ribonuclease H"/>
    <property type="match status" value="1"/>
</dbReference>
<dbReference type="Pfam" id="PF17917">
    <property type="entry name" value="RT_RNaseH"/>
    <property type="match status" value="1"/>
</dbReference>
<keyword evidence="3" id="KW-0548">Nucleotidyltransferase</keyword>
<dbReference type="Proteomes" id="UP000287166">
    <property type="component" value="Unassembled WGS sequence"/>
</dbReference>
<evidence type="ECO:0000256" key="2">
    <source>
        <dbReference type="ARBA" id="ARBA00022679"/>
    </source>
</evidence>
<feature type="region of interest" description="Disordered" evidence="9">
    <location>
        <begin position="469"/>
        <end position="515"/>
    </location>
</feature>
<dbReference type="EC" id="2.7.7.49" evidence="1"/>
<dbReference type="InterPro" id="IPR050951">
    <property type="entry name" value="Retrovirus_Pol_polyprotein"/>
</dbReference>